<gene>
    <name evidence="1" type="ORF">F8153_13465</name>
</gene>
<dbReference type="PROSITE" id="PS51257">
    <property type="entry name" value="PROKAR_LIPOPROTEIN"/>
    <property type="match status" value="1"/>
</dbReference>
<dbReference type="Proteomes" id="UP000465601">
    <property type="component" value="Unassembled WGS sequence"/>
</dbReference>
<dbReference type="AlphaFoldDB" id="A0A833HMP2"/>
<dbReference type="RefSeq" id="WP_151866869.1">
    <property type="nucleotide sequence ID" value="NZ_WBZB01000048.1"/>
</dbReference>
<dbReference type="OrthoDB" id="1953897at2"/>
<sequence length="221" mass="25025">MRQAKKVLLLVLMVSLIMSVIVGCSSKRDVEEVISMGALEGNTFTNDYFGFFVEIPEEWIIASEEEIATITNAGKDLIVGEDEEKEKEYDLSMEQTLNMIFAFKYPLSYTEGFNPSFLTMAENLDLLTGLTIKDGADYLANMEEVIKLTGMPYVFKEVYTENIGGREFHVLESYVDIGVAKIIQKNYSAIINKYALVFSVSYSNEAEEMEVKEILNSLKFQ</sequence>
<comment type="caution">
    <text evidence="1">The sequence shown here is derived from an EMBL/GenBank/DDBJ whole genome shotgun (WGS) entry which is preliminary data.</text>
</comment>
<dbReference type="EMBL" id="WBZB01000048">
    <property type="protein sequence ID" value="KAB3526770.1"/>
    <property type="molecule type" value="Genomic_DNA"/>
</dbReference>
<evidence type="ECO:0000313" key="1">
    <source>
        <dbReference type="EMBL" id="KAB3526770.1"/>
    </source>
</evidence>
<reference evidence="1 2" key="1">
    <citation type="submission" date="2019-10" db="EMBL/GenBank/DDBJ databases">
        <title>Alkaliphilus serpentinus sp. nov. and Alkaliphilus pronyensis sp. nov., two novel anaerobic alkaliphilic species isolated from the serpentinized-hosted hydrothermal field of the Prony Bay (New Caledonia).</title>
        <authorList>
            <person name="Postec A."/>
        </authorList>
    </citation>
    <scope>NUCLEOTIDE SEQUENCE [LARGE SCALE GENOMIC DNA]</scope>
    <source>
        <strain evidence="1 2">LacT</strain>
    </source>
</reference>
<evidence type="ECO:0000313" key="2">
    <source>
        <dbReference type="Proteomes" id="UP000465601"/>
    </source>
</evidence>
<protein>
    <recommendedName>
        <fullName evidence="3">PsbP C-terminal domain-containing protein</fullName>
    </recommendedName>
</protein>
<evidence type="ECO:0008006" key="3">
    <source>
        <dbReference type="Google" id="ProtNLM"/>
    </source>
</evidence>
<name>A0A833HMP2_9FIRM</name>
<proteinExistence type="predicted"/>
<organism evidence="1 2">
    <name type="scientific">Alkaliphilus serpentinus</name>
    <dbReference type="NCBI Taxonomy" id="1482731"/>
    <lineage>
        <taxon>Bacteria</taxon>
        <taxon>Bacillati</taxon>
        <taxon>Bacillota</taxon>
        <taxon>Clostridia</taxon>
        <taxon>Peptostreptococcales</taxon>
        <taxon>Natronincolaceae</taxon>
        <taxon>Alkaliphilus</taxon>
    </lineage>
</organism>
<accession>A0A833HMP2</accession>
<keyword evidence="2" id="KW-1185">Reference proteome</keyword>